<organism evidence="1 2">
    <name type="scientific">Plectus sambesii</name>
    <dbReference type="NCBI Taxonomy" id="2011161"/>
    <lineage>
        <taxon>Eukaryota</taxon>
        <taxon>Metazoa</taxon>
        <taxon>Ecdysozoa</taxon>
        <taxon>Nematoda</taxon>
        <taxon>Chromadorea</taxon>
        <taxon>Plectida</taxon>
        <taxon>Plectina</taxon>
        <taxon>Plectoidea</taxon>
        <taxon>Plectidae</taxon>
        <taxon>Plectus</taxon>
    </lineage>
</organism>
<proteinExistence type="predicted"/>
<sequence>MARKNWLHARRTLHIDRIKLTFSDSLIQSTERRRMSTSDECNATLISELLSTTVVDSNKHRQRANEWSLTFSKVSKLKMVGDILEKMYDRDFEAAVSLLHPI</sequence>
<reference evidence="2" key="1">
    <citation type="submission" date="2022-11" db="UniProtKB">
        <authorList>
            <consortium name="WormBaseParasite"/>
        </authorList>
    </citation>
    <scope>IDENTIFICATION</scope>
</reference>
<evidence type="ECO:0000313" key="1">
    <source>
        <dbReference type="Proteomes" id="UP000887566"/>
    </source>
</evidence>
<keyword evidence="1" id="KW-1185">Reference proteome</keyword>
<dbReference type="AlphaFoldDB" id="A0A914XCS2"/>
<name>A0A914XCS2_9BILA</name>
<protein>
    <submittedName>
        <fullName evidence="2">Uncharacterized protein</fullName>
    </submittedName>
</protein>
<dbReference type="Proteomes" id="UP000887566">
    <property type="component" value="Unplaced"/>
</dbReference>
<dbReference type="WBParaSite" id="PSAMB.scaffold742size42250.g8344.t1">
    <property type="protein sequence ID" value="PSAMB.scaffold742size42250.g8344.t1"/>
    <property type="gene ID" value="PSAMB.scaffold742size42250.g8344"/>
</dbReference>
<evidence type="ECO:0000313" key="2">
    <source>
        <dbReference type="WBParaSite" id="PSAMB.scaffold742size42250.g8344.t1"/>
    </source>
</evidence>
<accession>A0A914XCS2</accession>